<dbReference type="EMBL" id="JACCHT010000001">
    <property type="protein sequence ID" value="NYT27309.1"/>
    <property type="molecule type" value="Genomic_DNA"/>
</dbReference>
<comment type="caution">
    <text evidence="1">The sequence shown here is derived from an EMBL/GenBank/DDBJ whole genome shotgun (WGS) entry which is preliminary data.</text>
</comment>
<evidence type="ECO:0000313" key="2">
    <source>
        <dbReference type="Proteomes" id="UP000568751"/>
    </source>
</evidence>
<protein>
    <submittedName>
        <fullName evidence="1">Uncharacterized protein</fullName>
    </submittedName>
</protein>
<evidence type="ECO:0000313" key="1">
    <source>
        <dbReference type="EMBL" id="NYT27309.1"/>
    </source>
</evidence>
<name>A0A853F3Z9_9GAMM</name>
<organism evidence="1 2">
    <name type="scientific">Candidatus Thiodubiliella endoseptemdiera</name>
    <dbReference type="NCBI Taxonomy" id="2738886"/>
    <lineage>
        <taxon>Bacteria</taxon>
        <taxon>Pseudomonadati</taxon>
        <taxon>Pseudomonadota</taxon>
        <taxon>Gammaproteobacteria</taxon>
        <taxon>Candidatus Pseudothioglobaceae</taxon>
        <taxon>Candidatus Thiodubiliella</taxon>
    </lineage>
</organism>
<dbReference type="AlphaFoldDB" id="A0A853F3Z9"/>
<proteinExistence type="predicted"/>
<sequence>MNKDGTNRIEKKSKQDALSILTEGYATIDEGLKLFDQASKNNISIITEGNNAQLIKKQLNYFSIKILR</sequence>
<gene>
    <name evidence="1" type="ORF">H0A76_05095</name>
</gene>
<accession>A0A853F3Z9</accession>
<reference evidence="1 2" key="1">
    <citation type="submission" date="2020-05" db="EMBL/GenBank/DDBJ databases">
        <title>Horizontal transmission and recombination maintain forever young bacterial symbiont genomes.</title>
        <authorList>
            <person name="Russell S.L."/>
            <person name="Pepper-Tunick E."/>
            <person name="Svedberg J."/>
            <person name="Byrne A."/>
            <person name="Ruelas Castillo J."/>
            <person name="Vollmers C."/>
            <person name="Beinart R.A."/>
            <person name="Corbett-Detig R."/>
        </authorList>
    </citation>
    <scope>NUCLEOTIDE SEQUENCE [LARGE SCALE GENOMIC DNA]</scope>
    <source>
        <strain evidence="1">455</strain>
    </source>
</reference>
<dbReference type="Proteomes" id="UP000568751">
    <property type="component" value="Unassembled WGS sequence"/>
</dbReference>